<dbReference type="Proteomes" id="UP000053806">
    <property type="component" value="Unassembled WGS sequence"/>
</dbReference>
<reference evidence="1 2" key="1">
    <citation type="submission" date="2014-04" db="EMBL/GenBank/DDBJ databases">
        <title>Genome evolution of avian class.</title>
        <authorList>
            <person name="Zhang G."/>
            <person name="Li C."/>
        </authorList>
    </citation>
    <scope>NUCLEOTIDE SEQUENCE [LARGE SCALE GENOMIC DNA]</scope>
    <source>
        <strain evidence="1">BGI_N327</strain>
    </source>
</reference>
<organism evidence="1 2">
    <name type="scientific">Fulmarus glacialis</name>
    <name type="common">Northern fulmar</name>
    <dbReference type="NCBI Taxonomy" id="30455"/>
    <lineage>
        <taxon>Eukaryota</taxon>
        <taxon>Metazoa</taxon>
        <taxon>Chordata</taxon>
        <taxon>Craniata</taxon>
        <taxon>Vertebrata</taxon>
        <taxon>Euteleostomi</taxon>
        <taxon>Archelosauria</taxon>
        <taxon>Archosauria</taxon>
        <taxon>Dinosauria</taxon>
        <taxon>Saurischia</taxon>
        <taxon>Theropoda</taxon>
        <taxon>Coelurosauria</taxon>
        <taxon>Aves</taxon>
        <taxon>Neognathae</taxon>
        <taxon>Neoaves</taxon>
        <taxon>Aequornithes</taxon>
        <taxon>Procellariiformes</taxon>
        <taxon>Procellariidae</taxon>
        <taxon>Fulmarus</taxon>
    </lineage>
</organism>
<sequence>NGSDLCQGRFRMDVRKHFFTERAVKHRNRLPREVDDAPSLAVFKKHLDNALNNML</sequence>
<proteinExistence type="predicted"/>
<feature type="non-terminal residue" evidence="1">
    <location>
        <position position="1"/>
    </location>
</feature>
<feature type="non-terminal residue" evidence="1">
    <location>
        <position position="55"/>
    </location>
</feature>
<keyword evidence="2" id="KW-1185">Reference proteome</keyword>
<gene>
    <name evidence="1" type="ORF">N327_07383</name>
</gene>
<dbReference type="EMBL" id="KK589411">
    <property type="protein sequence ID" value="KFV99142.1"/>
    <property type="molecule type" value="Genomic_DNA"/>
</dbReference>
<evidence type="ECO:0000313" key="2">
    <source>
        <dbReference type="Proteomes" id="UP000053806"/>
    </source>
</evidence>
<evidence type="ECO:0000313" key="1">
    <source>
        <dbReference type="EMBL" id="KFV99142.1"/>
    </source>
</evidence>
<protein>
    <submittedName>
        <fullName evidence="1">Uncharacterized protein</fullName>
    </submittedName>
</protein>
<dbReference type="AlphaFoldDB" id="A0A093IC01"/>
<name>A0A093IC01_FULGA</name>
<accession>A0A093IC01</accession>